<dbReference type="PROSITE" id="PS50011">
    <property type="entry name" value="PROTEIN_KINASE_DOM"/>
    <property type="match status" value="1"/>
</dbReference>
<dbReference type="Gene3D" id="1.10.510.10">
    <property type="entry name" value="Transferase(Phosphotransferase) domain 1"/>
    <property type="match status" value="1"/>
</dbReference>
<keyword evidence="1" id="KW-0547">Nucleotide-binding</keyword>
<keyword evidence="5" id="KW-1185">Reference proteome</keyword>
<dbReference type="Pfam" id="PF00069">
    <property type="entry name" value="Pkinase"/>
    <property type="match status" value="1"/>
</dbReference>
<reference evidence="4 5" key="1">
    <citation type="journal article" date="2015" name="Genome Biol. Evol.">
        <title>Phylogenomic analyses indicate that early fungi evolved digesting cell walls of algal ancestors of land plants.</title>
        <authorList>
            <person name="Chang Y."/>
            <person name="Wang S."/>
            <person name="Sekimoto S."/>
            <person name="Aerts A.L."/>
            <person name="Choi C."/>
            <person name="Clum A."/>
            <person name="LaButti K.M."/>
            <person name="Lindquist E.A."/>
            <person name="Yee Ngan C."/>
            <person name="Ohm R.A."/>
            <person name="Salamov A.A."/>
            <person name="Grigoriev I.V."/>
            <person name="Spatafora J.W."/>
            <person name="Berbee M.L."/>
        </authorList>
    </citation>
    <scope>NUCLEOTIDE SEQUENCE [LARGE SCALE GENOMIC DNA]</scope>
    <source>
        <strain evidence="4 5">JEL478</strain>
    </source>
</reference>
<evidence type="ECO:0000256" key="1">
    <source>
        <dbReference type="ARBA" id="ARBA00022741"/>
    </source>
</evidence>
<dbReference type="Proteomes" id="UP000070544">
    <property type="component" value="Unassembled WGS sequence"/>
</dbReference>
<keyword evidence="2" id="KW-0067">ATP-binding</keyword>
<dbReference type="GO" id="GO:0005737">
    <property type="term" value="C:cytoplasm"/>
    <property type="evidence" value="ECO:0007669"/>
    <property type="project" value="TreeGrafter"/>
</dbReference>
<dbReference type="PANTHER" id="PTHR48012">
    <property type="entry name" value="STERILE20-LIKE KINASE, ISOFORM B-RELATED"/>
    <property type="match status" value="1"/>
</dbReference>
<dbReference type="PROSITE" id="PS00108">
    <property type="entry name" value="PROTEIN_KINASE_ST"/>
    <property type="match status" value="1"/>
</dbReference>
<evidence type="ECO:0000313" key="4">
    <source>
        <dbReference type="EMBL" id="KXS16016.1"/>
    </source>
</evidence>
<dbReference type="OrthoDB" id="248923at2759"/>
<keyword evidence="4" id="KW-0808">Transferase</keyword>
<dbReference type="InterPro" id="IPR050629">
    <property type="entry name" value="STE20/SPS1-PAK"/>
</dbReference>
<accession>A0A139AGT6</accession>
<dbReference type="GO" id="GO:0005524">
    <property type="term" value="F:ATP binding"/>
    <property type="evidence" value="ECO:0007669"/>
    <property type="project" value="UniProtKB-KW"/>
</dbReference>
<evidence type="ECO:0000313" key="5">
    <source>
        <dbReference type="Proteomes" id="UP000070544"/>
    </source>
</evidence>
<dbReference type="PANTHER" id="PTHR48012:SF21">
    <property type="entry name" value="PH DOMAIN-CONTAINING PROTEIN"/>
    <property type="match status" value="1"/>
</dbReference>
<sequence>MASSPCRMRKSSGELVAVKVLNLDVDNAFDEEIADTQKEIRMLSLICGDSPFCTKYHESIVVDMKLWIVMEYCGVGSVRDVLKSGVLEEKHIAIIVRQVLQALVYLHNRCNIIHRDIKSANILLSNDNGVKLCDFGVAGQITMTSLRRNSFVGSPHWMAPEVIQRASYDFKADIWSLGITIIEMALGNPPHSNQDPRRAIFLIPRTKPPRLDGRYSASMKEFLALCLREEPTERPTAEELLKTKFIRNAPKGTIQLADLIARHEQWKQAHGEGIPETYVLSRLTIVSLASSHVTVPKPGSSTKRMKKMTNGCLNHISQGQRAGTLRQSVLIPLL</sequence>
<keyword evidence="4" id="KW-0418">Kinase</keyword>
<dbReference type="FunFam" id="1.10.510.10:FF:000421">
    <property type="entry name" value="Serine/threonine-protein kinase PAK 6"/>
    <property type="match status" value="1"/>
</dbReference>
<dbReference type="STRING" id="1344416.A0A139AGT6"/>
<dbReference type="OMA" id="YYGCFLD"/>
<dbReference type="InterPro" id="IPR011009">
    <property type="entry name" value="Kinase-like_dom_sf"/>
</dbReference>
<dbReference type="SUPFAM" id="SSF56112">
    <property type="entry name" value="Protein kinase-like (PK-like)"/>
    <property type="match status" value="1"/>
</dbReference>
<dbReference type="GO" id="GO:0004674">
    <property type="term" value="F:protein serine/threonine kinase activity"/>
    <property type="evidence" value="ECO:0007669"/>
    <property type="project" value="TreeGrafter"/>
</dbReference>
<proteinExistence type="predicted"/>
<dbReference type="EMBL" id="KQ965758">
    <property type="protein sequence ID" value="KXS16016.1"/>
    <property type="molecule type" value="Genomic_DNA"/>
</dbReference>
<name>A0A139AGT6_GONPJ</name>
<evidence type="ECO:0000256" key="2">
    <source>
        <dbReference type="ARBA" id="ARBA00022840"/>
    </source>
</evidence>
<dbReference type="AlphaFoldDB" id="A0A139AGT6"/>
<dbReference type="SMART" id="SM00220">
    <property type="entry name" value="S_TKc"/>
    <property type="match status" value="1"/>
</dbReference>
<dbReference type="InterPro" id="IPR000719">
    <property type="entry name" value="Prot_kinase_dom"/>
</dbReference>
<feature type="domain" description="Protein kinase" evidence="3">
    <location>
        <begin position="1"/>
        <end position="246"/>
    </location>
</feature>
<evidence type="ECO:0000259" key="3">
    <source>
        <dbReference type="PROSITE" id="PS50011"/>
    </source>
</evidence>
<organism evidence="4 5">
    <name type="scientific">Gonapodya prolifera (strain JEL478)</name>
    <name type="common">Monoblepharis prolifera</name>
    <dbReference type="NCBI Taxonomy" id="1344416"/>
    <lineage>
        <taxon>Eukaryota</taxon>
        <taxon>Fungi</taxon>
        <taxon>Fungi incertae sedis</taxon>
        <taxon>Chytridiomycota</taxon>
        <taxon>Chytridiomycota incertae sedis</taxon>
        <taxon>Monoblepharidomycetes</taxon>
        <taxon>Monoblepharidales</taxon>
        <taxon>Gonapodyaceae</taxon>
        <taxon>Gonapodya</taxon>
    </lineage>
</organism>
<dbReference type="InterPro" id="IPR008271">
    <property type="entry name" value="Ser/Thr_kinase_AS"/>
</dbReference>
<protein>
    <submittedName>
        <fullName evidence="4">Pkinase-domain-containing protein</fullName>
    </submittedName>
</protein>
<gene>
    <name evidence="4" type="ORF">M427DRAFT_98411</name>
</gene>